<dbReference type="GO" id="GO:0016531">
    <property type="term" value="F:copper chaperone activity"/>
    <property type="evidence" value="ECO:0007669"/>
    <property type="project" value="InterPro"/>
</dbReference>
<dbReference type="Gene3D" id="1.10.287.1130">
    <property type="entry name" value="CytochromE C oxidase copper chaperone"/>
    <property type="match status" value="1"/>
</dbReference>
<dbReference type="InterPro" id="IPR007745">
    <property type="entry name" value="Cyt_c_oxidase_Cu-chaperone"/>
</dbReference>
<evidence type="ECO:0000256" key="3">
    <source>
        <dbReference type="ARBA" id="ARBA00022723"/>
    </source>
</evidence>
<dbReference type="Ensembl" id="ENSCHIT00010016350.1">
    <property type="protein sequence ID" value="ENSCHIP00010011578.1"/>
    <property type="gene ID" value="ENSCHIG00010008612.1"/>
</dbReference>
<evidence type="ECO:0000313" key="9">
    <source>
        <dbReference type="Ensembl" id="ENSCHIP00010011578.1"/>
    </source>
</evidence>
<dbReference type="GO" id="GO:0005758">
    <property type="term" value="C:mitochondrial intermembrane space"/>
    <property type="evidence" value="ECO:0007669"/>
    <property type="project" value="UniProtKB-SubCell"/>
</dbReference>
<keyword evidence="6" id="KW-1015">Disulfide bond</keyword>
<dbReference type="GO" id="GO:0005507">
    <property type="term" value="F:copper ion binding"/>
    <property type="evidence" value="ECO:0007669"/>
    <property type="project" value="InterPro"/>
</dbReference>
<comment type="similarity">
    <text evidence="2">Belongs to the COX17 family.</text>
</comment>
<dbReference type="GO" id="GO:0033617">
    <property type="term" value="P:mitochondrial respiratory chain complex IV assembly"/>
    <property type="evidence" value="ECO:0007669"/>
    <property type="project" value="TreeGrafter"/>
</dbReference>
<dbReference type="InterPro" id="IPR009069">
    <property type="entry name" value="Cys_alpha_HP_mot_SF"/>
</dbReference>
<comment type="subcellular location">
    <subcellularLocation>
        <location evidence="1">Mitochondrion intermembrane space</location>
    </subcellularLocation>
</comment>
<keyword evidence="5" id="KW-0496">Mitochondrion</keyword>
<evidence type="ECO:0000256" key="2">
    <source>
        <dbReference type="ARBA" id="ARBA00009241"/>
    </source>
</evidence>
<evidence type="ECO:0000256" key="1">
    <source>
        <dbReference type="ARBA" id="ARBA00004569"/>
    </source>
</evidence>
<accession>A0A8C2NYA7</accession>
<evidence type="ECO:0000256" key="4">
    <source>
        <dbReference type="ARBA" id="ARBA00023008"/>
    </source>
</evidence>
<dbReference type="Pfam" id="PF05051">
    <property type="entry name" value="COX17"/>
    <property type="match status" value="1"/>
</dbReference>
<name>A0A8C2NYA7_CAPHI</name>
<keyword evidence="4 8" id="KW-0186">Copper</keyword>
<keyword evidence="3 8" id="KW-0479">Metal-binding</keyword>
<evidence type="ECO:0000256" key="7">
    <source>
        <dbReference type="ARBA" id="ARBA00023186"/>
    </source>
</evidence>
<sequence length="58" mass="6247">MLGLATTSPICPIGVTRSHCACPETKKAHGESITEQEEHCGQLTEAHKECMRALGLKI</sequence>
<feature type="binding site" evidence="8">
    <location>
        <position position="20"/>
    </location>
    <ligand>
        <name>Cu cation</name>
        <dbReference type="ChEBI" id="CHEBI:23378"/>
    </ligand>
</feature>
<evidence type="ECO:0000256" key="8">
    <source>
        <dbReference type="PIRSR" id="PIRSR607745-1"/>
    </source>
</evidence>
<proteinExistence type="inferred from homology"/>
<dbReference type="PANTHER" id="PTHR16719:SF0">
    <property type="entry name" value="CYTOCHROME C OXIDASE COPPER CHAPERONE"/>
    <property type="match status" value="1"/>
</dbReference>
<dbReference type="AlphaFoldDB" id="A0A8C2NYA7"/>
<keyword evidence="7" id="KW-0143">Chaperone</keyword>
<protein>
    <recommendedName>
        <fullName evidence="10">Cytochrome c oxidase copper chaperone COX17</fullName>
    </recommendedName>
</protein>
<organism evidence="9">
    <name type="scientific">Capra hircus</name>
    <name type="common">Goat</name>
    <dbReference type="NCBI Taxonomy" id="9925"/>
    <lineage>
        <taxon>Eukaryota</taxon>
        <taxon>Metazoa</taxon>
        <taxon>Chordata</taxon>
        <taxon>Craniata</taxon>
        <taxon>Vertebrata</taxon>
        <taxon>Euteleostomi</taxon>
        <taxon>Mammalia</taxon>
        <taxon>Eutheria</taxon>
        <taxon>Laurasiatheria</taxon>
        <taxon>Artiodactyla</taxon>
        <taxon>Ruminantia</taxon>
        <taxon>Pecora</taxon>
        <taxon>Bovidae</taxon>
        <taxon>Caprinae</taxon>
        <taxon>Capra</taxon>
    </lineage>
</organism>
<reference evidence="9" key="1">
    <citation type="submission" date="2019-03" db="EMBL/GenBank/DDBJ databases">
        <title>Genome sequencing and reference-guided assembly of Black Bengal Goat (Capra hircus).</title>
        <authorList>
            <person name="Siddiki A.Z."/>
            <person name="Baten A."/>
            <person name="Billah M."/>
            <person name="Alam M.A.U."/>
            <person name="Shawrob K.S.M."/>
            <person name="Saha S."/>
            <person name="Chowdhury M."/>
            <person name="Rahman A.H."/>
            <person name="Stear M."/>
            <person name="Miah G."/>
            <person name="Das G.B."/>
            <person name="Hossain M.M."/>
            <person name="Kumkum M."/>
            <person name="Islam M.S."/>
            <person name="Mollah A.M."/>
            <person name="Ahsan A."/>
            <person name="Tusar F."/>
            <person name="Khan M.K.I."/>
        </authorList>
    </citation>
    <scope>NUCLEOTIDE SEQUENCE [LARGE SCALE GENOMIC DNA]</scope>
</reference>
<evidence type="ECO:0008006" key="10">
    <source>
        <dbReference type="Google" id="ProtNLM"/>
    </source>
</evidence>
<reference evidence="9" key="2">
    <citation type="submission" date="2025-08" db="UniProtKB">
        <authorList>
            <consortium name="Ensembl"/>
        </authorList>
    </citation>
    <scope>IDENTIFICATION</scope>
</reference>
<evidence type="ECO:0000256" key="6">
    <source>
        <dbReference type="ARBA" id="ARBA00023157"/>
    </source>
</evidence>
<evidence type="ECO:0000256" key="5">
    <source>
        <dbReference type="ARBA" id="ARBA00023128"/>
    </source>
</evidence>
<dbReference type="SUPFAM" id="SSF47072">
    <property type="entry name" value="Cysteine alpha-hairpin motif"/>
    <property type="match status" value="1"/>
</dbReference>
<dbReference type="PANTHER" id="PTHR16719">
    <property type="entry name" value="CYTOCHROME C OXIDASE COPPER CHAPERONE"/>
    <property type="match status" value="1"/>
</dbReference>